<dbReference type="AlphaFoldDB" id="A0A4P6YSL7"/>
<protein>
    <submittedName>
        <fullName evidence="2">Uncharacterized protein</fullName>
    </submittedName>
</protein>
<dbReference type="EMBL" id="CP037940">
    <property type="protein sequence ID" value="QBO35704.1"/>
    <property type="molecule type" value="Genomic_DNA"/>
</dbReference>
<keyword evidence="3" id="KW-1185">Reference proteome</keyword>
<keyword evidence="1" id="KW-0812">Transmembrane</keyword>
<keyword evidence="1" id="KW-1133">Transmembrane helix</keyword>
<evidence type="ECO:0000313" key="2">
    <source>
        <dbReference type="EMBL" id="QBO35704.1"/>
    </source>
</evidence>
<evidence type="ECO:0000313" key="3">
    <source>
        <dbReference type="Proteomes" id="UP000292886"/>
    </source>
</evidence>
<evidence type="ECO:0000256" key="1">
    <source>
        <dbReference type="SAM" id="Phobius"/>
    </source>
</evidence>
<proteinExistence type="predicted"/>
<feature type="transmembrane region" description="Helical" evidence="1">
    <location>
        <begin position="232"/>
        <end position="252"/>
    </location>
</feature>
<sequence>MVNFLNKDLRNNAIRRMKDAQMRFEDNQNSLVLLSEQLFEHRKYMKLAIDSAIKYVNQVIDVPLEPAKIVENVKCVDDRYRNTLDELAKEINKVTDNREIDKGTTLDVSLGNKTLNAKTLSALATTLGIPGIEYINANGEKVTLPLTTSLMVTGVAGAGGNFGLTIGNQLIKKFAVNAVSTTIAGASAANLVSIAGWLGSGTLASIGASGLIMAGSSAGATIIAAPIVATNTLALSSLAIGSGAATVAMGGTVATSTIGTGMILGPLGIVFAIGTGIFTSKRNQKIARRANTATSQINLARKVIEGNKIEIRTLSKLTQVAKSQLAQDVTRIKQYGTNFDEMNLEQQDDFGDLVIHLQAAQALIEKIVGANENYNVNK</sequence>
<dbReference type="RefSeq" id="WP_133362783.1">
    <property type="nucleotide sequence ID" value="NZ_CP037940.1"/>
</dbReference>
<gene>
    <name evidence="2" type="ORF">EQG49_04125</name>
</gene>
<dbReference type="OrthoDB" id="9800865at2"/>
<reference evidence="3" key="1">
    <citation type="submission" date="2019-03" db="EMBL/GenBank/DDBJ databases">
        <title>Weissella sp. 26KH-42 Genome sequencing.</title>
        <authorList>
            <person name="Heo J."/>
            <person name="Kim S.-J."/>
            <person name="Kim J.-S."/>
            <person name="Hong S.-B."/>
            <person name="Kwon S.-W."/>
        </authorList>
    </citation>
    <scope>NUCLEOTIDE SEQUENCE [LARGE SCALE GENOMIC DNA]</scope>
    <source>
        <strain evidence="3">26KH-42</strain>
    </source>
</reference>
<keyword evidence="1" id="KW-0472">Membrane</keyword>
<feature type="transmembrane region" description="Helical" evidence="1">
    <location>
        <begin position="174"/>
        <end position="198"/>
    </location>
</feature>
<name>A0A4P6YSL7_9LACO</name>
<dbReference type="Proteomes" id="UP000292886">
    <property type="component" value="Chromosome"/>
</dbReference>
<feature type="transmembrane region" description="Helical" evidence="1">
    <location>
        <begin position="258"/>
        <end position="279"/>
    </location>
</feature>
<accession>A0A4P6YSL7</accession>
<organism evidence="2 3">
    <name type="scientific">Periweissella cryptocerci</name>
    <dbReference type="NCBI Taxonomy" id="2506420"/>
    <lineage>
        <taxon>Bacteria</taxon>
        <taxon>Bacillati</taxon>
        <taxon>Bacillota</taxon>
        <taxon>Bacilli</taxon>
        <taxon>Lactobacillales</taxon>
        <taxon>Lactobacillaceae</taxon>
        <taxon>Periweissella</taxon>
    </lineage>
</organism>
<dbReference type="KEGG" id="wei:EQG49_04125"/>
<feature type="transmembrane region" description="Helical" evidence="1">
    <location>
        <begin position="204"/>
        <end position="225"/>
    </location>
</feature>